<dbReference type="AlphaFoldDB" id="A0A1I7WRC8"/>
<name>A0A1I7WRC8_HETBA</name>
<dbReference type="Proteomes" id="UP000095283">
    <property type="component" value="Unplaced"/>
</dbReference>
<dbReference type="Gene3D" id="3.40.50.2000">
    <property type="entry name" value="Glycogen Phosphorylase B"/>
    <property type="match status" value="1"/>
</dbReference>
<dbReference type="PANTHER" id="PTHR10788:SF106">
    <property type="entry name" value="BCDNA.GH08860"/>
    <property type="match status" value="1"/>
</dbReference>
<dbReference type="GO" id="GO:0005992">
    <property type="term" value="P:trehalose biosynthetic process"/>
    <property type="evidence" value="ECO:0007669"/>
    <property type="project" value="InterPro"/>
</dbReference>
<keyword evidence="1" id="KW-1185">Reference proteome</keyword>
<proteinExistence type="predicted"/>
<dbReference type="GO" id="GO:0004805">
    <property type="term" value="F:trehalose-phosphatase activity"/>
    <property type="evidence" value="ECO:0007669"/>
    <property type="project" value="TreeGrafter"/>
</dbReference>
<protein>
    <submittedName>
        <fullName evidence="2">Glyco_transf_20 domain-containing protein</fullName>
    </submittedName>
</protein>
<dbReference type="GO" id="GO:0003825">
    <property type="term" value="F:alpha,alpha-trehalose-phosphate synthase (UDP-forming) activity"/>
    <property type="evidence" value="ECO:0007669"/>
    <property type="project" value="TreeGrafter"/>
</dbReference>
<reference evidence="2" key="1">
    <citation type="submission" date="2016-11" db="UniProtKB">
        <authorList>
            <consortium name="WormBaseParasite"/>
        </authorList>
    </citation>
    <scope>IDENTIFICATION</scope>
</reference>
<evidence type="ECO:0000313" key="2">
    <source>
        <dbReference type="WBParaSite" id="Hba_07706"/>
    </source>
</evidence>
<dbReference type="InterPro" id="IPR001830">
    <property type="entry name" value="Glyco_trans_20"/>
</dbReference>
<dbReference type="WBParaSite" id="Hba_07706">
    <property type="protein sequence ID" value="Hba_07706"/>
    <property type="gene ID" value="Hba_07706"/>
</dbReference>
<organism evidence="1 2">
    <name type="scientific">Heterorhabditis bacteriophora</name>
    <name type="common">Entomopathogenic nematode worm</name>
    <dbReference type="NCBI Taxonomy" id="37862"/>
    <lineage>
        <taxon>Eukaryota</taxon>
        <taxon>Metazoa</taxon>
        <taxon>Ecdysozoa</taxon>
        <taxon>Nematoda</taxon>
        <taxon>Chromadorea</taxon>
        <taxon>Rhabditida</taxon>
        <taxon>Rhabditina</taxon>
        <taxon>Rhabditomorpha</taxon>
        <taxon>Strongyloidea</taxon>
        <taxon>Heterorhabditidae</taxon>
        <taxon>Heterorhabditis</taxon>
    </lineage>
</organism>
<accession>A0A1I7WRC8</accession>
<sequence length="310" mass="36161">MEAYSASPLIVELTKTCLNMLQNFAFFSRAAVPFLFDSDLSKGTKYRDALLFSLTLYDVNTGKNRLRCENAKKTGSFFNNLRQFMGNKTFSPRKSRESSIHSDSEDEDFSRISCGGLANNHFQFVDIHIYFLNSSLLFKGRHNSIHLNCHIIFICQDFIWIHDYHLMLTGMIMQSLDPNLEVGFFLHIPFQPPENFFSKYGSCGMPMLRGLLRFTKVGFQTHRDRAKYVELVQQHLKGISVNYDKNLDIHTGQHQKTINVYPKQKLWVLILWMVDVFFLENYPKFANFLLKRIVHNKDIIIVKYIDRNAG</sequence>
<dbReference type="Pfam" id="PF00982">
    <property type="entry name" value="Glyco_transf_20"/>
    <property type="match status" value="1"/>
</dbReference>
<dbReference type="GO" id="GO:0005829">
    <property type="term" value="C:cytosol"/>
    <property type="evidence" value="ECO:0007669"/>
    <property type="project" value="TreeGrafter"/>
</dbReference>
<evidence type="ECO:0000313" key="1">
    <source>
        <dbReference type="Proteomes" id="UP000095283"/>
    </source>
</evidence>
<dbReference type="PANTHER" id="PTHR10788">
    <property type="entry name" value="TREHALOSE-6-PHOSPHATE SYNTHASE"/>
    <property type="match status" value="1"/>
</dbReference>
<dbReference type="SUPFAM" id="SSF53756">
    <property type="entry name" value="UDP-Glycosyltransferase/glycogen phosphorylase"/>
    <property type="match status" value="1"/>
</dbReference>